<feature type="compositionally biased region" description="Low complexity" evidence="1">
    <location>
        <begin position="424"/>
        <end position="451"/>
    </location>
</feature>
<protein>
    <submittedName>
        <fullName evidence="2">Uncharacterized protein</fullName>
    </submittedName>
</protein>
<feature type="region of interest" description="Disordered" evidence="1">
    <location>
        <begin position="389"/>
        <end position="481"/>
    </location>
</feature>
<dbReference type="Proteomes" id="UP001145742">
    <property type="component" value="Unassembled WGS sequence"/>
</dbReference>
<dbReference type="PANTHER" id="PTHR22917">
    <property type="entry name" value="HEMOPEXIN DOMAIN-CONTAINING PROTEIN"/>
    <property type="match status" value="1"/>
</dbReference>
<sequence length="742" mass="79384">MCRAVQADVGQGILESMTASVILTVTTTWSAALTSGKSAQWDSPVKEGALKPFKEEESVTVMPTANDMANAAQTTPNTAKRGIFHMDNSIKNPIDRKNLRFVQKMVTEILESLSSWAVGTKYLESAEETTPEVTEAPTPEPESPTTPKPEDTTPEEATTKAVSPTTPKPEDTAPEEATTKADPTTTPKPEETTPVATDAPTPESESPTTPKPEDTTSEEATSKADSTTTPKPEDTTPEEATTKVDSPTTPKAEETTPEEVTTKADSTISPKPEDTTPEEATTKADSPTNPEAEDADAETTAVSPKADTTVVQTTPPSAVTATAPGSATTADEDTTTPSSPAATTAGKGTPAPGADPMLSDTTTEIEETTTPKKDRTTLLRDIVTATIGRYTATVALGTTSKPGDSSKGMDDIANTSPAAKQPVTAAAESGATTAATAPLPKPTVLTTTTKAESAPKPSEAVTPNEKETAPETEQPGPVAAAENAGATCVVVMTTAGKKEVTTVKEMSPTPENEPEDVTEKAPVTDKGEVTTVAKETTTRDKKDTIEEMYLVSNGTSKPTIHFQEVTEGRDEPHPTDADTLPVKEPEINKPLINIGDLPMLPGETQDGNMQQYVYRQEPAKKCQRRARVTIRYPAFVPRIVIRRRFQRAVRMPTIIRTVRINPYPSGGVLRKEVQMTTYWRGLPKVVHSTLSIPNQNKPDGYDYYAFSYNRYYSLDIGKRIARPVTALTGKTVSKDWYNCPSK</sequence>
<evidence type="ECO:0000256" key="1">
    <source>
        <dbReference type="SAM" id="MobiDB-lite"/>
    </source>
</evidence>
<accession>A0ABQ9DZ09</accession>
<feature type="compositionally biased region" description="Low complexity" evidence="1">
    <location>
        <begin position="308"/>
        <end position="354"/>
    </location>
</feature>
<reference evidence="2" key="1">
    <citation type="submission" date="2019-10" db="EMBL/GenBank/DDBJ databases">
        <authorList>
            <person name="Soares A.E.R."/>
            <person name="Aleixo A."/>
            <person name="Schneider P."/>
            <person name="Miyaki C.Y."/>
            <person name="Schneider M.P."/>
            <person name="Mello C."/>
            <person name="Vasconcelos A.T.R."/>
        </authorList>
    </citation>
    <scope>NUCLEOTIDE SEQUENCE</scope>
    <source>
        <tissue evidence="2">Muscle</tissue>
    </source>
</reference>
<feature type="compositionally biased region" description="Pro residues" evidence="1">
    <location>
        <begin position="138"/>
        <end position="147"/>
    </location>
</feature>
<proteinExistence type="predicted"/>
<dbReference type="PANTHER" id="PTHR22917:SF1">
    <property type="entry name" value="PROTEOGLYCAN 4"/>
    <property type="match status" value="1"/>
</dbReference>
<feature type="region of interest" description="Disordered" evidence="1">
    <location>
        <begin position="125"/>
        <end position="377"/>
    </location>
</feature>
<feature type="compositionally biased region" description="Low complexity" evidence="1">
    <location>
        <begin position="155"/>
        <end position="165"/>
    </location>
</feature>
<name>A0ABQ9DZ09_9PASS</name>
<gene>
    <name evidence="2" type="ORF">WISP_05187</name>
</gene>
<evidence type="ECO:0000313" key="2">
    <source>
        <dbReference type="EMBL" id="KAJ7427644.1"/>
    </source>
</evidence>
<dbReference type="EMBL" id="WHWB01031890">
    <property type="protein sequence ID" value="KAJ7427644.1"/>
    <property type="molecule type" value="Genomic_DNA"/>
</dbReference>
<keyword evidence="3" id="KW-1185">Reference proteome</keyword>
<comment type="caution">
    <text evidence="2">The sequence shown here is derived from an EMBL/GenBank/DDBJ whole genome shotgun (WGS) entry which is preliminary data.</text>
</comment>
<feature type="region of interest" description="Disordered" evidence="1">
    <location>
        <begin position="500"/>
        <end position="522"/>
    </location>
</feature>
<evidence type="ECO:0000313" key="3">
    <source>
        <dbReference type="Proteomes" id="UP001145742"/>
    </source>
</evidence>
<organism evidence="2 3">
    <name type="scientific">Willisornis vidua</name>
    <name type="common">Xingu scale-backed antbird</name>
    <dbReference type="NCBI Taxonomy" id="1566151"/>
    <lineage>
        <taxon>Eukaryota</taxon>
        <taxon>Metazoa</taxon>
        <taxon>Chordata</taxon>
        <taxon>Craniata</taxon>
        <taxon>Vertebrata</taxon>
        <taxon>Euteleostomi</taxon>
        <taxon>Archelosauria</taxon>
        <taxon>Archosauria</taxon>
        <taxon>Dinosauria</taxon>
        <taxon>Saurischia</taxon>
        <taxon>Theropoda</taxon>
        <taxon>Coelurosauria</taxon>
        <taxon>Aves</taxon>
        <taxon>Neognathae</taxon>
        <taxon>Neoaves</taxon>
        <taxon>Telluraves</taxon>
        <taxon>Australaves</taxon>
        <taxon>Passeriformes</taxon>
        <taxon>Thamnophilidae</taxon>
        <taxon>Willisornis</taxon>
    </lineage>
</organism>
<dbReference type="InterPro" id="IPR051298">
    <property type="entry name" value="Heme_transport/Cell_adhesion"/>
</dbReference>